<proteinExistence type="inferred from homology"/>
<dbReference type="InterPro" id="IPR029061">
    <property type="entry name" value="THDP-binding"/>
</dbReference>
<dbReference type="Gene3D" id="3.40.50.970">
    <property type="match status" value="2"/>
</dbReference>
<evidence type="ECO:0000256" key="8">
    <source>
        <dbReference type="ARBA" id="ARBA00022679"/>
    </source>
</evidence>
<dbReference type="PANTHER" id="PTHR43195:SF1">
    <property type="entry name" value="FI06132P-RELATED"/>
    <property type="match status" value="1"/>
</dbReference>
<gene>
    <name evidence="14" type="ORF">COV86_02315</name>
</gene>
<evidence type="ECO:0000313" key="15">
    <source>
        <dbReference type="Proteomes" id="UP000229570"/>
    </source>
</evidence>
<evidence type="ECO:0000256" key="12">
    <source>
        <dbReference type="ARBA" id="ARBA00023052"/>
    </source>
</evidence>
<organism evidence="14 15">
    <name type="scientific">Candidatus Roizmanbacteria bacterium CG11_big_fil_rev_8_21_14_0_20_35_14</name>
    <dbReference type="NCBI Taxonomy" id="1974855"/>
    <lineage>
        <taxon>Bacteria</taxon>
        <taxon>Candidatus Roizmaniibacteriota</taxon>
    </lineage>
</organism>
<dbReference type="PROSITE" id="PS00801">
    <property type="entry name" value="TRANSKETOLASE_1"/>
    <property type="match status" value="1"/>
</dbReference>
<keyword evidence="12" id="KW-0786">Thiamine pyrophosphate</keyword>
<dbReference type="Proteomes" id="UP000229570">
    <property type="component" value="Unassembled WGS sequence"/>
</dbReference>
<evidence type="ECO:0000313" key="14">
    <source>
        <dbReference type="EMBL" id="PIQ72560.1"/>
    </source>
</evidence>
<dbReference type="Pfam" id="PF02780">
    <property type="entry name" value="Transketolase_C"/>
    <property type="match status" value="1"/>
</dbReference>
<reference evidence="14 15" key="1">
    <citation type="submission" date="2017-09" db="EMBL/GenBank/DDBJ databases">
        <title>Depth-based differentiation of microbial function through sediment-hosted aquifers and enrichment of novel symbionts in the deep terrestrial subsurface.</title>
        <authorList>
            <person name="Probst A.J."/>
            <person name="Ladd B."/>
            <person name="Jarett J.K."/>
            <person name="Geller-Mcgrath D.E."/>
            <person name="Sieber C.M."/>
            <person name="Emerson J.B."/>
            <person name="Anantharaman K."/>
            <person name="Thomas B.C."/>
            <person name="Malmstrom R."/>
            <person name="Stieglmeier M."/>
            <person name="Klingl A."/>
            <person name="Woyke T."/>
            <person name="Ryan C.M."/>
            <person name="Banfield J.F."/>
        </authorList>
    </citation>
    <scope>NUCLEOTIDE SEQUENCE [LARGE SCALE GENOMIC DNA]</scope>
    <source>
        <strain evidence="14">CG11_big_fil_rev_8_21_14_0_20_35_14</strain>
    </source>
</reference>
<dbReference type="GO" id="GO:0004802">
    <property type="term" value="F:transketolase activity"/>
    <property type="evidence" value="ECO:0007669"/>
    <property type="project" value="TreeGrafter"/>
</dbReference>
<evidence type="ECO:0000256" key="2">
    <source>
        <dbReference type="ARBA" id="ARBA00001936"/>
    </source>
</evidence>
<evidence type="ECO:0000256" key="7">
    <source>
        <dbReference type="ARBA" id="ARBA00016662"/>
    </source>
</evidence>
<dbReference type="PROSITE" id="PS00802">
    <property type="entry name" value="TRANSKETOLASE_2"/>
    <property type="match status" value="1"/>
</dbReference>
<feature type="domain" description="Transketolase-like pyrimidine-binding" evidence="13">
    <location>
        <begin position="317"/>
        <end position="480"/>
    </location>
</feature>
<dbReference type="InterPro" id="IPR049557">
    <property type="entry name" value="Transketolase_CS"/>
</dbReference>
<comment type="caution">
    <text evidence="14">The sequence shown here is derived from an EMBL/GenBank/DDBJ whole genome shotgun (WGS) entry which is preliminary data.</text>
</comment>
<dbReference type="NCBIfam" id="NF004559">
    <property type="entry name" value="PRK05899.2-5"/>
    <property type="match status" value="1"/>
</dbReference>
<evidence type="ECO:0000256" key="5">
    <source>
        <dbReference type="ARBA" id="ARBA00007131"/>
    </source>
</evidence>
<evidence type="ECO:0000259" key="13">
    <source>
        <dbReference type="SMART" id="SM00861"/>
    </source>
</evidence>
<keyword evidence="11" id="KW-0460">Magnesium</keyword>
<comment type="subunit">
    <text evidence="6">Homodimer.</text>
</comment>
<name>A0A2H0KMT2_9BACT</name>
<keyword evidence="9" id="KW-0479">Metal-binding</keyword>
<dbReference type="FunFam" id="3.40.50.970:FF:000129">
    <property type="entry name" value="Transketolase"/>
    <property type="match status" value="1"/>
</dbReference>
<keyword evidence="8" id="KW-0808">Transferase</keyword>
<dbReference type="Gene3D" id="3.40.50.920">
    <property type="match status" value="1"/>
</dbReference>
<evidence type="ECO:0000256" key="10">
    <source>
        <dbReference type="ARBA" id="ARBA00022837"/>
    </source>
</evidence>
<dbReference type="InterPro" id="IPR005474">
    <property type="entry name" value="Transketolase_N"/>
</dbReference>
<comment type="cofactor">
    <cofactor evidence="4">
        <name>thiamine diphosphate</name>
        <dbReference type="ChEBI" id="CHEBI:58937"/>
    </cofactor>
</comment>
<comment type="cofactor">
    <cofactor evidence="3">
        <name>Mg(2+)</name>
        <dbReference type="ChEBI" id="CHEBI:18420"/>
    </cofactor>
</comment>
<dbReference type="Pfam" id="PF00456">
    <property type="entry name" value="Transketolase_N"/>
    <property type="match status" value="1"/>
</dbReference>
<dbReference type="SMART" id="SM00861">
    <property type="entry name" value="Transket_pyr"/>
    <property type="match status" value="1"/>
</dbReference>
<comment type="cofactor">
    <cofactor evidence="1">
        <name>Ca(2+)</name>
        <dbReference type="ChEBI" id="CHEBI:29108"/>
    </cofactor>
</comment>
<dbReference type="CDD" id="cd02012">
    <property type="entry name" value="TPP_TK"/>
    <property type="match status" value="1"/>
</dbReference>
<dbReference type="PANTHER" id="PTHR43195">
    <property type="entry name" value="TRANSKETOLASE"/>
    <property type="match status" value="1"/>
</dbReference>
<sequence length="660" mass="72493">MEDKKLKEICKKIRYEVLTSTTNAGSGHPTSCLSAVELSVALFFGGFFQAEDKFILSKGHAAPLLYSIYSVAGLIPSDWIYKLRKFGSPYEGHPTPRFPYVDVATGSLGQGLSVGVGMALGIRLRSKKDGIETGPKVWVLLGDSEMAEGQVWEALEIASYYKLNNLVAILDVNRLGQSRETMLGWDSETYAKRIESFGWETVIVKDGHDLVEISQSLSKIVKTATTDKPTMVIARTIKGKGASFLENKEGWHGKALDKEELKIALKELGKIDFNVLSKIDNLTDSVSDSFPPGFGSQKVASTLSGSLSPRHLLNYQVATREAYGDSLVELGEENPNIVVLDAEVGNSTYENKFQKKFPERFFQMFIAEQNMIGVALGLSKVGFLPFMSTLAAFLTRGFDQIRMAQYSQGNIKIVGSHCGVSIGADGPSQMGLEDIAMMRSVLKSVVFYPSDAVSTYKLTKVMADNQGIFYLRTTRGKTPIIYGEDEEFKIGGCKVHQLKSQKLKVKSSSKNSKVLLIAAGITLHESLKAQEELAKEGIEAIVIDCYSIKPLDKVTIINYSKEIKNIIVVEDHYPAGGLGEAVANVILGRSPATAGRRLQNLDNDSGQARMTREINFVHLAVRKIPCSGTPEELLRYEEIDSQAIITSVKSIRIHNSKVKS</sequence>
<evidence type="ECO:0000256" key="9">
    <source>
        <dbReference type="ARBA" id="ARBA00022723"/>
    </source>
</evidence>
<dbReference type="GO" id="GO:0019682">
    <property type="term" value="P:glyceraldehyde-3-phosphate metabolic process"/>
    <property type="evidence" value="ECO:0007669"/>
    <property type="project" value="UniProtKB-ARBA"/>
</dbReference>
<evidence type="ECO:0000256" key="6">
    <source>
        <dbReference type="ARBA" id="ARBA00011738"/>
    </source>
</evidence>
<dbReference type="InterPro" id="IPR051424">
    <property type="entry name" value="Transketolase-like"/>
</dbReference>
<keyword evidence="10" id="KW-0106">Calcium</keyword>
<dbReference type="InterPro" id="IPR020826">
    <property type="entry name" value="Transketolase_BS"/>
</dbReference>
<dbReference type="GO" id="GO:0046872">
    <property type="term" value="F:metal ion binding"/>
    <property type="evidence" value="ECO:0007669"/>
    <property type="project" value="UniProtKB-KW"/>
</dbReference>
<dbReference type="AlphaFoldDB" id="A0A2H0KMT2"/>
<dbReference type="Pfam" id="PF02779">
    <property type="entry name" value="Transket_pyr"/>
    <property type="match status" value="1"/>
</dbReference>
<evidence type="ECO:0000256" key="3">
    <source>
        <dbReference type="ARBA" id="ARBA00001946"/>
    </source>
</evidence>
<dbReference type="InterPro" id="IPR009014">
    <property type="entry name" value="Transketo_C/PFOR_II"/>
</dbReference>
<dbReference type="InterPro" id="IPR005475">
    <property type="entry name" value="Transketolase-like_Pyr-bd"/>
</dbReference>
<comment type="similarity">
    <text evidence="5">Belongs to the transketolase family.</text>
</comment>
<dbReference type="SUPFAM" id="SSF52922">
    <property type="entry name" value="TK C-terminal domain-like"/>
    <property type="match status" value="1"/>
</dbReference>
<dbReference type="CDD" id="cd07033">
    <property type="entry name" value="TPP_PYR_DXS_TK_like"/>
    <property type="match status" value="1"/>
</dbReference>
<dbReference type="GO" id="GO:0005737">
    <property type="term" value="C:cytoplasm"/>
    <property type="evidence" value="ECO:0007669"/>
    <property type="project" value="UniProtKB-ARBA"/>
</dbReference>
<evidence type="ECO:0000256" key="4">
    <source>
        <dbReference type="ARBA" id="ARBA00001964"/>
    </source>
</evidence>
<dbReference type="SUPFAM" id="SSF52518">
    <property type="entry name" value="Thiamin diphosphate-binding fold (THDP-binding)"/>
    <property type="match status" value="2"/>
</dbReference>
<dbReference type="EMBL" id="PCVL01000029">
    <property type="protein sequence ID" value="PIQ72560.1"/>
    <property type="molecule type" value="Genomic_DNA"/>
</dbReference>
<comment type="cofactor">
    <cofactor evidence="2">
        <name>Mn(2+)</name>
        <dbReference type="ChEBI" id="CHEBI:29035"/>
    </cofactor>
</comment>
<dbReference type="InterPro" id="IPR033248">
    <property type="entry name" value="Transketolase_C"/>
</dbReference>
<protein>
    <recommendedName>
        <fullName evidence="7">Transketolase</fullName>
    </recommendedName>
</protein>
<dbReference type="GO" id="GO:0030976">
    <property type="term" value="F:thiamine pyrophosphate binding"/>
    <property type="evidence" value="ECO:0007669"/>
    <property type="project" value="TreeGrafter"/>
</dbReference>
<evidence type="ECO:0000256" key="11">
    <source>
        <dbReference type="ARBA" id="ARBA00022842"/>
    </source>
</evidence>
<evidence type="ECO:0000256" key="1">
    <source>
        <dbReference type="ARBA" id="ARBA00001913"/>
    </source>
</evidence>
<accession>A0A2H0KMT2</accession>